<dbReference type="Proteomes" id="UP000183832">
    <property type="component" value="Unassembled WGS sequence"/>
</dbReference>
<accession>A0A1J1HZZ2</accession>
<sequence>MSFILLFTTTSDEMIAYTLVEKLTPNTLCYHHKLSWAIILLYCEPYHLCTSGFKTCLLLISYLIIDFKAFSLLRLYRSSTIIMGTNSV</sequence>
<gene>
    <name evidence="1" type="ORF">CLUMA_CG007200</name>
</gene>
<protein>
    <submittedName>
        <fullName evidence="1">CLUMA_CG007200, isoform A</fullName>
    </submittedName>
</protein>
<evidence type="ECO:0000313" key="1">
    <source>
        <dbReference type="EMBL" id="CRK93671.1"/>
    </source>
</evidence>
<name>A0A1J1HZZ2_9DIPT</name>
<dbReference type="EMBL" id="CVRI01000037">
    <property type="protein sequence ID" value="CRK93671.1"/>
    <property type="molecule type" value="Genomic_DNA"/>
</dbReference>
<reference evidence="1 2" key="1">
    <citation type="submission" date="2015-04" db="EMBL/GenBank/DDBJ databases">
        <authorList>
            <person name="Syromyatnikov M.Y."/>
            <person name="Popov V.N."/>
        </authorList>
    </citation>
    <scope>NUCLEOTIDE SEQUENCE [LARGE SCALE GENOMIC DNA]</scope>
</reference>
<organism evidence="1 2">
    <name type="scientific">Clunio marinus</name>
    <dbReference type="NCBI Taxonomy" id="568069"/>
    <lineage>
        <taxon>Eukaryota</taxon>
        <taxon>Metazoa</taxon>
        <taxon>Ecdysozoa</taxon>
        <taxon>Arthropoda</taxon>
        <taxon>Hexapoda</taxon>
        <taxon>Insecta</taxon>
        <taxon>Pterygota</taxon>
        <taxon>Neoptera</taxon>
        <taxon>Endopterygota</taxon>
        <taxon>Diptera</taxon>
        <taxon>Nematocera</taxon>
        <taxon>Chironomoidea</taxon>
        <taxon>Chironomidae</taxon>
        <taxon>Clunio</taxon>
    </lineage>
</organism>
<evidence type="ECO:0000313" key="2">
    <source>
        <dbReference type="Proteomes" id="UP000183832"/>
    </source>
</evidence>
<proteinExistence type="predicted"/>
<dbReference type="AlphaFoldDB" id="A0A1J1HZZ2"/>
<keyword evidence="2" id="KW-1185">Reference proteome</keyword>